<gene>
    <name evidence="4" type="ORF">HDA45_007653</name>
</gene>
<dbReference type="SUPFAM" id="SSF74853">
    <property type="entry name" value="Lamin A/C globular tail domain"/>
    <property type="match status" value="1"/>
</dbReference>
<feature type="signal peptide" evidence="2">
    <location>
        <begin position="1"/>
        <end position="25"/>
    </location>
</feature>
<dbReference type="Gene3D" id="2.60.40.1260">
    <property type="entry name" value="Lamin Tail domain"/>
    <property type="match status" value="1"/>
</dbReference>
<reference evidence="4 5" key="1">
    <citation type="submission" date="2020-08" db="EMBL/GenBank/DDBJ databases">
        <title>Sequencing the genomes of 1000 actinobacteria strains.</title>
        <authorList>
            <person name="Klenk H.-P."/>
        </authorList>
    </citation>
    <scope>NUCLEOTIDE SEQUENCE [LARGE SCALE GENOMIC DNA]</scope>
    <source>
        <strain evidence="4 5">DSM 45272</strain>
    </source>
</reference>
<keyword evidence="5" id="KW-1185">Reference proteome</keyword>
<evidence type="ECO:0000313" key="5">
    <source>
        <dbReference type="Proteomes" id="UP000580861"/>
    </source>
</evidence>
<dbReference type="AlphaFoldDB" id="A0A841BC31"/>
<protein>
    <recommendedName>
        <fullName evidence="3">LTD domain-containing protein</fullName>
    </recommendedName>
</protein>
<dbReference type="InterPro" id="IPR036415">
    <property type="entry name" value="Lamin_tail_dom_sf"/>
</dbReference>
<dbReference type="InterPro" id="IPR001322">
    <property type="entry name" value="Lamin_tail_dom"/>
</dbReference>
<feature type="region of interest" description="Disordered" evidence="1">
    <location>
        <begin position="166"/>
        <end position="195"/>
    </location>
</feature>
<dbReference type="RefSeq" id="WP_184903790.1">
    <property type="nucleotide sequence ID" value="NZ_JACHMX010000001.1"/>
</dbReference>
<comment type="caution">
    <text evidence="4">The sequence shown here is derived from an EMBL/GenBank/DDBJ whole genome shotgun (WGS) entry which is preliminary data.</text>
</comment>
<proteinExistence type="predicted"/>
<evidence type="ECO:0000313" key="4">
    <source>
        <dbReference type="EMBL" id="MBB5857566.1"/>
    </source>
</evidence>
<sequence length="209" mass="21560">MRRILGASAVFAMLAIGMAGGVANAAGESEGTEVAPLVSSTVVVNEVSTRGVNGQLDEFIELRNISSQPQDISGYLVRIYSPSGILTDTIVMPAGTILQPKFTAGQYAVLVGQNFSGTISDQTNVIPFTLAGVDGIPTTGGVTVQNLAGTKLDGVGFSNAVLPAREGQAATPESAATDQLNASNSRNILSTDTDNNRQDFSLQLRSAGQ</sequence>
<name>A0A841BC31_9PSEU</name>
<evidence type="ECO:0000259" key="3">
    <source>
        <dbReference type="PROSITE" id="PS51841"/>
    </source>
</evidence>
<organism evidence="4 5">
    <name type="scientific">Amycolatopsis umgeniensis</name>
    <dbReference type="NCBI Taxonomy" id="336628"/>
    <lineage>
        <taxon>Bacteria</taxon>
        <taxon>Bacillati</taxon>
        <taxon>Actinomycetota</taxon>
        <taxon>Actinomycetes</taxon>
        <taxon>Pseudonocardiales</taxon>
        <taxon>Pseudonocardiaceae</taxon>
        <taxon>Amycolatopsis</taxon>
    </lineage>
</organism>
<feature type="compositionally biased region" description="Polar residues" evidence="1">
    <location>
        <begin position="174"/>
        <end position="195"/>
    </location>
</feature>
<dbReference type="Proteomes" id="UP000580861">
    <property type="component" value="Unassembled WGS sequence"/>
</dbReference>
<keyword evidence="2" id="KW-0732">Signal</keyword>
<evidence type="ECO:0000256" key="2">
    <source>
        <dbReference type="SAM" id="SignalP"/>
    </source>
</evidence>
<feature type="chain" id="PRO_5032800045" description="LTD domain-containing protein" evidence="2">
    <location>
        <begin position="26"/>
        <end position="209"/>
    </location>
</feature>
<accession>A0A841BC31</accession>
<evidence type="ECO:0000256" key="1">
    <source>
        <dbReference type="SAM" id="MobiDB-lite"/>
    </source>
</evidence>
<dbReference type="PROSITE" id="PS51841">
    <property type="entry name" value="LTD"/>
    <property type="match status" value="1"/>
</dbReference>
<dbReference type="EMBL" id="JACHMX010000001">
    <property type="protein sequence ID" value="MBB5857566.1"/>
    <property type="molecule type" value="Genomic_DNA"/>
</dbReference>
<feature type="domain" description="LTD" evidence="3">
    <location>
        <begin position="30"/>
        <end position="159"/>
    </location>
</feature>
<dbReference type="Pfam" id="PF00932">
    <property type="entry name" value="LTD"/>
    <property type="match status" value="1"/>
</dbReference>